<name>A0A1G8RQV4_9CLOT</name>
<evidence type="ECO:0000313" key="2">
    <source>
        <dbReference type="EMBL" id="SDJ19336.1"/>
    </source>
</evidence>
<organism evidence="2 3">
    <name type="scientific">Proteiniclasticum ruminis</name>
    <dbReference type="NCBI Taxonomy" id="398199"/>
    <lineage>
        <taxon>Bacteria</taxon>
        <taxon>Bacillati</taxon>
        <taxon>Bacillota</taxon>
        <taxon>Clostridia</taxon>
        <taxon>Eubacteriales</taxon>
        <taxon>Clostridiaceae</taxon>
        <taxon>Proteiniclasticum</taxon>
    </lineage>
</organism>
<proteinExistence type="predicted"/>
<feature type="transmembrane region" description="Helical" evidence="1">
    <location>
        <begin position="657"/>
        <end position="678"/>
    </location>
</feature>
<feature type="transmembrane region" description="Helical" evidence="1">
    <location>
        <begin position="343"/>
        <end position="362"/>
    </location>
</feature>
<keyword evidence="1" id="KW-0472">Membrane</keyword>
<sequence length="693" mass="80515">MKKISYFLIIQLAIATTYLIVTSFNIRYTFNLENFLHPDFKDESTYSFMFDESIFTSVSSEEFMETLKNASDENEVTFRVIVGYSDEMNRNVMENYIYSSSVQIEDLFYTQNGDRISWSDRSESSYYSTNREDSSAVTIQMLDESYASGRLYPLLYFRPLHQLYERPQKDSYYVVYFYGEGSNIRKVRDEVVNTYGQIQSSQFLKVDAKTFMPDDSIRQGAFLSVGIALILLIILIGIINQHLKEVSVRKMMGHSDVRIQWRLLGRFFLSLLLVYIFTLGIAYWFFVRDAGNIGTAIYKGQLKILGYFAAGLLAVFIGSYVYIRYTSSAMYLKKKSTYKMLLYGNLVVKILIFILVITPLLTKLEVGYRSFRDVIYRERKHDADLYRYNVSLDIPMSDFDRIMKMFGDAFEISEKENAVLADFTDADLSLFEEFDVELEPNTISSIVVNTEYLKDYKILREDGTVLDLETLQGNTMLVPLELKGKPFTTISQKEYPKVYVEFQDAFYNPDISKRDHFKVKDPIVFYTKEYDASGMQTLYGAVYYSDLEGLRESFEAAGYGDALRVTDLRPVYDFYMGEYKQEALESLYIFVLYLSVVLILLYEIIYLHLEEKRQLISIQYLLGKSYGERYRNLYLMSLVSYAVLIPYSLIFLKVSTVSLLVLFSILILLEMILVSGLITRFESTDMVKTIKGA</sequence>
<reference evidence="2 3" key="1">
    <citation type="submission" date="2016-10" db="EMBL/GenBank/DDBJ databases">
        <authorList>
            <person name="de Groot N.N."/>
        </authorList>
    </citation>
    <scope>NUCLEOTIDE SEQUENCE [LARGE SCALE GENOMIC DNA]</scope>
    <source>
        <strain evidence="2 3">CGMCC 1.5058</strain>
    </source>
</reference>
<feature type="transmembrane region" description="Helical" evidence="1">
    <location>
        <begin position="587"/>
        <end position="609"/>
    </location>
</feature>
<dbReference type="Proteomes" id="UP000183255">
    <property type="component" value="Unassembled WGS sequence"/>
</dbReference>
<feature type="transmembrane region" description="Helical" evidence="1">
    <location>
        <begin position="221"/>
        <end position="243"/>
    </location>
</feature>
<evidence type="ECO:0000313" key="3">
    <source>
        <dbReference type="Proteomes" id="UP000183255"/>
    </source>
</evidence>
<feature type="transmembrane region" description="Helical" evidence="1">
    <location>
        <begin position="7"/>
        <end position="26"/>
    </location>
</feature>
<keyword evidence="1" id="KW-1133">Transmembrane helix</keyword>
<feature type="transmembrane region" description="Helical" evidence="1">
    <location>
        <begin position="304"/>
        <end position="323"/>
    </location>
</feature>
<feature type="transmembrane region" description="Helical" evidence="1">
    <location>
        <begin position="630"/>
        <end position="651"/>
    </location>
</feature>
<accession>A0A1G8RQV4</accession>
<keyword evidence="1" id="KW-0812">Transmembrane</keyword>
<dbReference type="AlphaFoldDB" id="A0A1G8RQV4"/>
<evidence type="ECO:0000256" key="1">
    <source>
        <dbReference type="SAM" id="Phobius"/>
    </source>
</evidence>
<gene>
    <name evidence="2" type="ORF">SAMN05421804_10953</name>
</gene>
<dbReference type="RefSeq" id="WP_031577360.1">
    <property type="nucleotide sequence ID" value="NZ_FNDZ01000009.1"/>
</dbReference>
<protein>
    <recommendedName>
        <fullName evidence="4">Bacteriocin-associated integral membrane (Putative immunity) protein</fullName>
    </recommendedName>
</protein>
<feature type="transmembrane region" description="Helical" evidence="1">
    <location>
        <begin position="263"/>
        <end position="284"/>
    </location>
</feature>
<evidence type="ECO:0008006" key="4">
    <source>
        <dbReference type="Google" id="ProtNLM"/>
    </source>
</evidence>
<dbReference type="EMBL" id="FNDZ01000009">
    <property type="protein sequence ID" value="SDJ19336.1"/>
    <property type="molecule type" value="Genomic_DNA"/>
</dbReference>